<dbReference type="InterPro" id="IPR035418">
    <property type="entry name" value="AraC-bd_2"/>
</dbReference>
<dbReference type="PANTHER" id="PTHR46796:SF6">
    <property type="entry name" value="ARAC SUBFAMILY"/>
    <property type="match status" value="1"/>
</dbReference>
<dbReference type="Gene3D" id="1.10.10.60">
    <property type="entry name" value="Homeodomain-like"/>
    <property type="match status" value="1"/>
</dbReference>
<dbReference type="InterPro" id="IPR050204">
    <property type="entry name" value="AraC_XylS_family_regulators"/>
</dbReference>
<comment type="caution">
    <text evidence="5">The sequence shown here is derived from an EMBL/GenBank/DDBJ whole genome shotgun (WGS) entry which is preliminary data.</text>
</comment>
<dbReference type="SMART" id="SM00342">
    <property type="entry name" value="HTH_ARAC"/>
    <property type="match status" value="1"/>
</dbReference>
<dbReference type="Proteomes" id="UP001501371">
    <property type="component" value="Unassembled WGS sequence"/>
</dbReference>
<evidence type="ECO:0000259" key="4">
    <source>
        <dbReference type="PROSITE" id="PS01124"/>
    </source>
</evidence>
<dbReference type="PANTHER" id="PTHR46796">
    <property type="entry name" value="HTH-TYPE TRANSCRIPTIONAL ACTIVATOR RHAS-RELATED"/>
    <property type="match status" value="1"/>
</dbReference>
<dbReference type="InterPro" id="IPR018060">
    <property type="entry name" value="HTH_AraC"/>
</dbReference>
<gene>
    <name evidence="5" type="primary">feaR</name>
    <name evidence="5" type="ORF">GCM10009654_59580</name>
</gene>
<protein>
    <submittedName>
        <fullName evidence="5">Transcriptional regulator FeaR</fullName>
    </submittedName>
</protein>
<evidence type="ECO:0000256" key="3">
    <source>
        <dbReference type="ARBA" id="ARBA00023163"/>
    </source>
</evidence>
<evidence type="ECO:0000256" key="2">
    <source>
        <dbReference type="ARBA" id="ARBA00023125"/>
    </source>
</evidence>
<evidence type="ECO:0000256" key="1">
    <source>
        <dbReference type="ARBA" id="ARBA00023015"/>
    </source>
</evidence>
<dbReference type="InterPro" id="IPR009057">
    <property type="entry name" value="Homeodomain-like_sf"/>
</dbReference>
<accession>A0ABN1V4Z5</accession>
<dbReference type="Pfam" id="PF14525">
    <property type="entry name" value="AraC_binding_2"/>
    <property type="match status" value="1"/>
</dbReference>
<dbReference type="SUPFAM" id="SSF46689">
    <property type="entry name" value="Homeodomain-like"/>
    <property type="match status" value="1"/>
</dbReference>
<reference evidence="5 6" key="1">
    <citation type="journal article" date="2019" name="Int. J. Syst. Evol. Microbiol.">
        <title>The Global Catalogue of Microorganisms (GCM) 10K type strain sequencing project: providing services to taxonomists for standard genome sequencing and annotation.</title>
        <authorList>
            <consortium name="The Broad Institute Genomics Platform"/>
            <consortium name="The Broad Institute Genome Sequencing Center for Infectious Disease"/>
            <person name="Wu L."/>
            <person name="Ma J."/>
        </authorList>
    </citation>
    <scope>NUCLEOTIDE SEQUENCE [LARGE SCALE GENOMIC DNA]</scope>
    <source>
        <strain evidence="5 6">JCM 12696</strain>
    </source>
</reference>
<keyword evidence="2" id="KW-0238">DNA-binding</keyword>
<dbReference type="EMBL" id="BAAAKV010000074">
    <property type="protein sequence ID" value="GAA1194547.1"/>
    <property type="molecule type" value="Genomic_DNA"/>
</dbReference>
<dbReference type="Pfam" id="PF12833">
    <property type="entry name" value="HTH_18"/>
    <property type="match status" value="1"/>
</dbReference>
<keyword evidence="6" id="KW-1185">Reference proteome</keyword>
<feature type="domain" description="HTH araC/xylS-type" evidence="4">
    <location>
        <begin position="225"/>
        <end position="326"/>
    </location>
</feature>
<dbReference type="PROSITE" id="PS00041">
    <property type="entry name" value="HTH_ARAC_FAMILY_1"/>
    <property type="match status" value="1"/>
</dbReference>
<name>A0ABN1V4Z5_9ACTN</name>
<evidence type="ECO:0000313" key="5">
    <source>
        <dbReference type="EMBL" id="GAA1194547.1"/>
    </source>
</evidence>
<dbReference type="RefSeq" id="WP_344283365.1">
    <property type="nucleotide sequence ID" value="NZ_BAAAKV010000074.1"/>
</dbReference>
<evidence type="ECO:0000313" key="6">
    <source>
        <dbReference type="Proteomes" id="UP001501371"/>
    </source>
</evidence>
<keyword evidence="3" id="KW-0804">Transcription</keyword>
<dbReference type="InterPro" id="IPR018062">
    <property type="entry name" value="HTH_AraC-typ_CS"/>
</dbReference>
<organism evidence="5 6">
    <name type="scientific">Streptomyces hebeiensis</name>
    <dbReference type="NCBI Taxonomy" id="229486"/>
    <lineage>
        <taxon>Bacteria</taxon>
        <taxon>Bacillati</taxon>
        <taxon>Actinomycetota</taxon>
        <taxon>Actinomycetes</taxon>
        <taxon>Kitasatosporales</taxon>
        <taxon>Streptomycetaceae</taxon>
        <taxon>Streptomyces</taxon>
    </lineage>
</organism>
<dbReference type="PROSITE" id="PS01124">
    <property type="entry name" value="HTH_ARAC_FAMILY_2"/>
    <property type="match status" value="1"/>
</dbReference>
<sequence>MIKTLFRSDDLPPADRLNQFEEFQTITRNPMRVNSERPEDYHATVRAVDLDGVKVAELACAPSELHRSPTLIRKADPEVYSIVYALRGEVGVAQSGREAALGPGRFALYDSSIPFHIRIAADAEAEADGRGTATVVRAQVPRASLPLSRDRVARLLALPLSGRQGVGGLLTQFFTSLTVDPVGYRPTDAPRLGTVSLHLLTATLAHHLDADDRVPGESGRRTLVLRVEAFIRQHLHEPRLSPSDIAAAHHISVSYLHRLFQAHDLTVSAWIRHQRLERARRDLADPALRTVPVHRIAADCGFSDHATFTRAFRAAYDIPPRDFRRQVLATST</sequence>
<proteinExistence type="predicted"/>
<keyword evidence="1" id="KW-0805">Transcription regulation</keyword>